<dbReference type="SUPFAM" id="SSF109604">
    <property type="entry name" value="HD-domain/PDEase-like"/>
    <property type="match status" value="1"/>
</dbReference>
<dbReference type="HAMAP" id="MF_00255">
    <property type="entry name" value="Gly_tRNA_synth_beta"/>
    <property type="match status" value="1"/>
</dbReference>
<feature type="domain" description="DALR anticodon binding" evidence="12">
    <location>
        <begin position="580"/>
        <end position="684"/>
    </location>
</feature>
<evidence type="ECO:0000256" key="9">
    <source>
        <dbReference type="ARBA" id="ARBA00023146"/>
    </source>
</evidence>
<dbReference type="Pfam" id="PF05746">
    <property type="entry name" value="DALR_1"/>
    <property type="match status" value="1"/>
</dbReference>
<dbReference type="PROSITE" id="PS50861">
    <property type="entry name" value="AA_TRNA_LIGASE_II_GLYAB"/>
    <property type="match status" value="1"/>
</dbReference>
<keyword evidence="4 11" id="KW-0963">Cytoplasm</keyword>
<dbReference type="PANTHER" id="PTHR30075">
    <property type="entry name" value="GLYCYL-TRNA SYNTHETASE"/>
    <property type="match status" value="1"/>
</dbReference>
<organism evidence="13 14">
    <name type="scientific">Limibacillus halophilus</name>
    <dbReference type="NCBI Taxonomy" id="1579333"/>
    <lineage>
        <taxon>Bacteria</taxon>
        <taxon>Pseudomonadati</taxon>
        <taxon>Pseudomonadota</taxon>
        <taxon>Alphaproteobacteria</taxon>
        <taxon>Rhodospirillales</taxon>
        <taxon>Rhodovibrionaceae</taxon>
        <taxon>Limibacillus</taxon>
    </lineage>
</organism>
<sequence>MSDLLLELLSEEIPARMQGRAADDLKRLFEESLKKAGLSHSGIASYSTPRRLTLAVFGLPDRQPDVTEERRGPREGAPEKAIEGFLKGNGLTSLDEAELRETEKGKFWFAIRKIKGRDTADVLTEILESTLRALPWPKSMRWGENQFRWVRPLHGVLAIFGGEPLKGALDLGDSKLDFSASTSGHRFLAPEPFTVSSFEDYVEKLANAKVVLDPAVRRKVIADQAAEIATAEGLRVRQDEALLDEVAGLVEWPNTLMGKIDEAFMDLPPEVLTTSMRAHQKYFALENADGSLAPRFLLVSDMEAFAGTTRRANIIAGNERVLRPRLSDARFFWDQDRRRTLESREGDLKQVVFHAKLGTVEDKVDRVTALGVSLARLVPDADVDRVRSAARLAKADLTTGMVGEFPELQGTIGRYYALADGEHADVADAIAEHYAPLGPGDRCPSAPTSVCVALADKIDTLVGFWAIDEKPTGSKDPYALRRAALGVIRLILENRLRLGLLQVFETAHRGIGSNSDSAQIRQDLLTFFADRLKVALRDQGVRHDLIAAVFALGEDDFVRLVDRVRALSAFIESDAGSNLLIAYRRAANIVRIEEKKDDIQFSDAPAKSKLVELEEKALYEAIREAGSAADKALAAEDFGGAMDALAALRGPVDAFFEKVTVNAEDGDLRANRLRLLTSIKAILDRVADFSMIEG</sequence>
<proteinExistence type="inferred from homology"/>
<evidence type="ECO:0000256" key="2">
    <source>
        <dbReference type="ARBA" id="ARBA00008226"/>
    </source>
</evidence>
<dbReference type="Proteomes" id="UP000581135">
    <property type="component" value="Unassembled WGS sequence"/>
</dbReference>
<dbReference type="GO" id="GO:0006426">
    <property type="term" value="P:glycyl-tRNA aminoacylation"/>
    <property type="evidence" value="ECO:0007669"/>
    <property type="project" value="UniProtKB-UniRule"/>
</dbReference>
<comment type="subunit">
    <text evidence="3 11">Tetramer of two alpha and two beta subunits.</text>
</comment>
<keyword evidence="14" id="KW-1185">Reference proteome</keyword>
<evidence type="ECO:0000256" key="4">
    <source>
        <dbReference type="ARBA" id="ARBA00022490"/>
    </source>
</evidence>
<keyword evidence="7 11" id="KW-0067">ATP-binding</keyword>
<dbReference type="Pfam" id="PF02092">
    <property type="entry name" value="tRNA_synt_2f"/>
    <property type="match status" value="1"/>
</dbReference>
<keyword evidence="8 11" id="KW-0648">Protein biosynthesis</keyword>
<reference evidence="13 14" key="1">
    <citation type="submission" date="2020-08" db="EMBL/GenBank/DDBJ databases">
        <title>Genomic Encyclopedia of Type Strains, Phase III (KMG-III): the genomes of soil and plant-associated and newly described type strains.</title>
        <authorList>
            <person name="Whitman W."/>
        </authorList>
    </citation>
    <scope>NUCLEOTIDE SEQUENCE [LARGE SCALE GENOMIC DNA]</scope>
    <source>
        <strain evidence="13 14">CECT 8803</strain>
    </source>
</reference>
<comment type="subcellular location">
    <subcellularLocation>
        <location evidence="1 11">Cytoplasm</location>
    </subcellularLocation>
</comment>
<dbReference type="InterPro" id="IPR006194">
    <property type="entry name" value="Gly-tRNA-synth_heterodimer"/>
</dbReference>
<comment type="similarity">
    <text evidence="2 11">Belongs to the class-II aminoacyl-tRNA synthetase family.</text>
</comment>
<dbReference type="EC" id="6.1.1.14" evidence="11"/>
<evidence type="ECO:0000313" key="13">
    <source>
        <dbReference type="EMBL" id="MBB3066911.1"/>
    </source>
</evidence>
<dbReference type="PRINTS" id="PR01045">
    <property type="entry name" value="TRNASYNTHGB"/>
</dbReference>
<gene>
    <name evidence="11" type="primary">glyS</name>
    <name evidence="13" type="ORF">FHR98_003222</name>
</gene>
<dbReference type="InterPro" id="IPR015944">
    <property type="entry name" value="Gly-tRNA-synth_bsu"/>
</dbReference>
<evidence type="ECO:0000256" key="11">
    <source>
        <dbReference type="HAMAP-Rule" id="MF_00255"/>
    </source>
</evidence>
<dbReference type="NCBIfam" id="TIGR00211">
    <property type="entry name" value="glyS"/>
    <property type="match status" value="1"/>
</dbReference>
<evidence type="ECO:0000313" key="14">
    <source>
        <dbReference type="Proteomes" id="UP000581135"/>
    </source>
</evidence>
<keyword evidence="6 11" id="KW-0547">Nucleotide-binding</keyword>
<comment type="caution">
    <text evidence="13">The sequence shown here is derived from an EMBL/GenBank/DDBJ whole genome shotgun (WGS) entry which is preliminary data.</text>
</comment>
<dbReference type="GO" id="GO:0005829">
    <property type="term" value="C:cytosol"/>
    <property type="evidence" value="ECO:0007669"/>
    <property type="project" value="TreeGrafter"/>
</dbReference>
<dbReference type="GO" id="GO:0004820">
    <property type="term" value="F:glycine-tRNA ligase activity"/>
    <property type="evidence" value="ECO:0007669"/>
    <property type="project" value="UniProtKB-UniRule"/>
</dbReference>
<dbReference type="InterPro" id="IPR008909">
    <property type="entry name" value="DALR_anticod-bd"/>
</dbReference>
<comment type="catalytic activity">
    <reaction evidence="10 11">
        <text>tRNA(Gly) + glycine + ATP = glycyl-tRNA(Gly) + AMP + diphosphate</text>
        <dbReference type="Rhea" id="RHEA:16013"/>
        <dbReference type="Rhea" id="RHEA-COMP:9664"/>
        <dbReference type="Rhea" id="RHEA-COMP:9683"/>
        <dbReference type="ChEBI" id="CHEBI:30616"/>
        <dbReference type="ChEBI" id="CHEBI:33019"/>
        <dbReference type="ChEBI" id="CHEBI:57305"/>
        <dbReference type="ChEBI" id="CHEBI:78442"/>
        <dbReference type="ChEBI" id="CHEBI:78522"/>
        <dbReference type="ChEBI" id="CHEBI:456215"/>
        <dbReference type="EC" id="6.1.1.14"/>
    </reaction>
</comment>
<evidence type="ECO:0000256" key="3">
    <source>
        <dbReference type="ARBA" id="ARBA00011209"/>
    </source>
</evidence>
<keyword evidence="5 11" id="KW-0436">Ligase</keyword>
<evidence type="ECO:0000256" key="5">
    <source>
        <dbReference type="ARBA" id="ARBA00022598"/>
    </source>
</evidence>
<dbReference type="GO" id="GO:0006420">
    <property type="term" value="P:arginyl-tRNA aminoacylation"/>
    <property type="evidence" value="ECO:0007669"/>
    <property type="project" value="InterPro"/>
</dbReference>
<evidence type="ECO:0000256" key="8">
    <source>
        <dbReference type="ARBA" id="ARBA00022917"/>
    </source>
</evidence>
<evidence type="ECO:0000256" key="7">
    <source>
        <dbReference type="ARBA" id="ARBA00022840"/>
    </source>
</evidence>
<evidence type="ECO:0000256" key="1">
    <source>
        <dbReference type="ARBA" id="ARBA00004496"/>
    </source>
</evidence>
<dbReference type="GO" id="GO:0004814">
    <property type="term" value="F:arginine-tRNA ligase activity"/>
    <property type="evidence" value="ECO:0007669"/>
    <property type="project" value="InterPro"/>
</dbReference>
<dbReference type="EMBL" id="JACHXA010000011">
    <property type="protein sequence ID" value="MBB3066911.1"/>
    <property type="molecule type" value="Genomic_DNA"/>
</dbReference>
<dbReference type="PANTHER" id="PTHR30075:SF2">
    <property type="entry name" value="GLYCINE--TRNA LIGASE, CHLOROPLASTIC_MITOCHONDRIAL 2"/>
    <property type="match status" value="1"/>
</dbReference>
<dbReference type="RefSeq" id="WP_183417734.1">
    <property type="nucleotide sequence ID" value="NZ_JACHXA010000011.1"/>
</dbReference>
<protein>
    <recommendedName>
        <fullName evidence="11">Glycine--tRNA ligase beta subunit</fullName>
        <ecNumber evidence="11">6.1.1.14</ecNumber>
    </recommendedName>
    <alternativeName>
        <fullName evidence="11">Glycyl-tRNA synthetase beta subunit</fullName>
        <shortName evidence="11">GlyRS</shortName>
    </alternativeName>
</protein>
<accession>A0A839SVS9</accession>
<evidence type="ECO:0000256" key="10">
    <source>
        <dbReference type="ARBA" id="ARBA00047937"/>
    </source>
</evidence>
<dbReference type="AlphaFoldDB" id="A0A839SVS9"/>
<keyword evidence="9 11" id="KW-0030">Aminoacyl-tRNA synthetase</keyword>
<evidence type="ECO:0000256" key="6">
    <source>
        <dbReference type="ARBA" id="ARBA00022741"/>
    </source>
</evidence>
<evidence type="ECO:0000259" key="12">
    <source>
        <dbReference type="Pfam" id="PF05746"/>
    </source>
</evidence>
<dbReference type="GO" id="GO:0005524">
    <property type="term" value="F:ATP binding"/>
    <property type="evidence" value="ECO:0007669"/>
    <property type="project" value="UniProtKB-UniRule"/>
</dbReference>
<name>A0A839SVS9_9PROT</name>